<protein>
    <submittedName>
        <fullName evidence="2">Uncharacterized protein</fullName>
    </submittedName>
</protein>
<evidence type="ECO:0000256" key="1">
    <source>
        <dbReference type="SAM" id="Phobius"/>
    </source>
</evidence>
<evidence type="ECO:0000313" key="2">
    <source>
        <dbReference type="EMBL" id="CBI07852.1"/>
    </source>
</evidence>
<feature type="transmembrane region" description="Helical" evidence="1">
    <location>
        <begin position="15"/>
        <end position="32"/>
    </location>
</feature>
<comment type="caution">
    <text evidence="2">The sequence shown here is derived from an EMBL/GenBank/DDBJ whole genome shotgun (WGS) entry which is preliminary data.</text>
</comment>
<accession>E6QKT2</accession>
<gene>
    <name evidence="2" type="ORF">CARN6_1253</name>
</gene>
<sequence>MCCCNQNDTHKMRRMRLIAMFALVLGLLPWIFMDVDHSPWHHVLDGWSGFFLGLAITLQLVLLVQSRRGARNQNG</sequence>
<feature type="transmembrane region" description="Helical" evidence="1">
    <location>
        <begin position="44"/>
        <end position="64"/>
    </location>
</feature>
<keyword evidence="1" id="KW-1133">Transmembrane helix</keyword>
<dbReference type="AlphaFoldDB" id="E6QKT2"/>
<reference evidence="2" key="1">
    <citation type="submission" date="2009-10" db="EMBL/GenBank/DDBJ databases">
        <title>Diversity of trophic interactions inside an arsenic-rich microbial ecosystem.</title>
        <authorList>
            <person name="Bertin P.N."/>
            <person name="Heinrich-Salmeron A."/>
            <person name="Pelletier E."/>
            <person name="Goulhen-Chollet F."/>
            <person name="Arsene-Ploetze F."/>
            <person name="Gallien S."/>
            <person name="Calteau A."/>
            <person name="Vallenet D."/>
            <person name="Casiot C."/>
            <person name="Chane-Woon-Ming B."/>
            <person name="Giloteaux L."/>
            <person name="Barakat M."/>
            <person name="Bonnefoy V."/>
            <person name="Bruneel O."/>
            <person name="Chandler M."/>
            <person name="Cleiss J."/>
            <person name="Duran R."/>
            <person name="Elbaz-Poulichet F."/>
            <person name="Fonknechten N."/>
            <person name="Lauga B."/>
            <person name="Mornico D."/>
            <person name="Ortet P."/>
            <person name="Schaeffer C."/>
            <person name="Siguier P."/>
            <person name="Alexander Thil Smith A."/>
            <person name="Van Dorsselaer A."/>
            <person name="Weissenbach J."/>
            <person name="Medigue C."/>
            <person name="Le Paslier D."/>
        </authorList>
    </citation>
    <scope>NUCLEOTIDE SEQUENCE</scope>
</reference>
<name>E6QKT2_9ZZZZ</name>
<dbReference type="EMBL" id="CABQ01000153">
    <property type="protein sequence ID" value="CBI07852.1"/>
    <property type="molecule type" value="Genomic_DNA"/>
</dbReference>
<proteinExistence type="predicted"/>
<keyword evidence="1" id="KW-0812">Transmembrane</keyword>
<keyword evidence="1" id="KW-0472">Membrane</keyword>
<organism evidence="2">
    <name type="scientific">mine drainage metagenome</name>
    <dbReference type="NCBI Taxonomy" id="410659"/>
    <lineage>
        <taxon>unclassified sequences</taxon>
        <taxon>metagenomes</taxon>
        <taxon>ecological metagenomes</taxon>
    </lineage>
</organism>